<evidence type="ECO:0000256" key="3">
    <source>
        <dbReference type="ARBA" id="ARBA00022679"/>
    </source>
</evidence>
<accession>A0A1G2C827</accession>
<dbReference type="InterPro" id="IPR002052">
    <property type="entry name" value="DNA_methylase_N6_adenine_CS"/>
</dbReference>
<evidence type="ECO:0000256" key="5">
    <source>
        <dbReference type="ARBA" id="ARBA00048391"/>
    </source>
</evidence>
<comment type="caution">
    <text evidence="7">The sequence shown here is derived from an EMBL/GenBank/DDBJ whole genome shotgun (WGS) entry which is preliminary data.</text>
</comment>
<dbReference type="InterPro" id="IPR050320">
    <property type="entry name" value="N5-glutamine_MTase"/>
</dbReference>
<dbReference type="CDD" id="cd02440">
    <property type="entry name" value="AdoMet_MTases"/>
    <property type="match status" value="1"/>
</dbReference>
<dbReference type="InterPro" id="IPR004556">
    <property type="entry name" value="HemK-like"/>
</dbReference>
<dbReference type="EMBL" id="MHKX01000031">
    <property type="protein sequence ID" value="OGY97542.1"/>
    <property type="molecule type" value="Genomic_DNA"/>
</dbReference>
<dbReference type="PANTHER" id="PTHR18895">
    <property type="entry name" value="HEMK METHYLTRANSFERASE"/>
    <property type="match status" value="1"/>
</dbReference>
<feature type="domain" description="Methyltransferase small" evidence="6">
    <location>
        <begin position="76"/>
        <end position="157"/>
    </location>
</feature>
<proteinExistence type="predicted"/>
<dbReference type="GO" id="GO:0032259">
    <property type="term" value="P:methylation"/>
    <property type="evidence" value="ECO:0007669"/>
    <property type="project" value="UniProtKB-KW"/>
</dbReference>
<reference evidence="7 8" key="1">
    <citation type="journal article" date="2016" name="Nat. Commun.">
        <title>Thousands of microbial genomes shed light on interconnected biogeochemical processes in an aquifer system.</title>
        <authorList>
            <person name="Anantharaman K."/>
            <person name="Brown C.T."/>
            <person name="Hug L.A."/>
            <person name="Sharon I."/>
            <person name="Castelle C.J."/>
            <person name="Probst A.J."/>
            <person name="Thomas B.C."/>
            <person name="Singh A."/>
            <person name="Wilkins M.J."/>
            <person name="Karaoz U."/>
            <person name="Brodie E.L."/>
            <person name="Williams K.H."/>
            <person name="Hubbard S.S."/>
            <person name="Banfield J.F."/>
        </authorList>
    </citation>
    <scope>NUCLEOTIDE SEQUENCE [LARGE SCALE GENOMIC DNA]</scope>
</reference>
<evidence type="ECO:0000256" key="4">
    <source>
        <dbReference type="ARBA" id="ARBA00022691"/>
    </source>
</evidence>
<name>A0A1G2C827_9BACT</name>
<keyword evidence="2" id="KW-0489">Methyltransferase</keyword>
<keyword evidence="3" id="KW-0808">Transferase</keyword>
<dbReference type="Proteomes" id="UP000179059">
    <property type="component" value="Unassembled WGS sequence"/>
</dbReference>
<dbReference type="SUPFAM" id="SSF53335">
    <property type="entry name" value="S-adenosyl-L-methionine-dependent methyltransferases"/>
    <property type="match status" value="1"/>
</dbReference>
<evidence type="ECO:0000256" key="1">
    <source>
        <dbReference type="ARBA" id="ARBA00012771"/>
    </source>
</evidence>
<dbReference type="InterPro" id="IPR007848">
    <property type="entry name" value="Small_mtfrase_dom"/>
</dbReference>
<dbReference type="Gene3D" id="3.40.50.150">
    <property type="entry name" value="Vaccinia Virus protein VP39"/>
    <property type="match status" value="1"/>
</dbReference>
<keyword evidence="4" id="KW-0949">S-adenosyl-L-methionine</keyword>
<dbReference type="Pfam" id="PF05175">
    <property type="entry name" value="MTS"/>
    <property type="match status" value="1"/>
</dbReference>
<sequence length="251" mass="28332">MEKDWLLRERYGGRLTAAARRDLERLAAGEHVSYLIGWAPFLGCRIDLSARPLIPRPETEHWTEAAIEAIGKSEVATPKILDLFCGSGCIGIAALKHLPKACVDFADIEKNYFPGIRKSLRLNRIAARRGRIIRSDVFGNIGKKKYDFILANPPYVPTVGRRIAKSVLAREPHRALFAGKDGLSYIRRLLKNAKGHLNPGGEIVIEFDPPQKRAIAAYAKEHGWRAEFSRDQYGRWRYVRVCQTEATKKPS</sequence>
<protein>
    <recommendedName>
        <fullName evidence="1">peptide chain release factor N(5)-glutamine methyltransferase</fullName>
        <ecNumber evidence="1">2.1.1.297</ecNumber>
    </recommendedName>
</protein>
<dbReference type="NCBIfam" id="TIGR00536">
    <property type="entry name" value="hemK_fam"/>
    <property type="match status" value="1"/>
</dbReference>
<evidence type="ECO:0000259" key="6">
    <source>
        <dbReference type="Pfam" id="PF05175"/>
    </source>
</evidence>
<dbReference type="AlphaFoldDB" id="A0A1G2C827"/>
<dbReference type="InterPro" id="IPR029063">
    <property type="entry name" value="SAM-dependent_MTases_sf"/>
</dbReference>
<dbReference type="GO" id="GO:0003676">
    <property type="term" value="F:nucleic acid binding"/>
    <property type="evidence" value="ECO:0007669"/>
    <property type="project" value="InterPro"/>
</dbReference>
<dbReference type="PANTHER" id="PTHR18895:SF74">
    <property type="entry name" value="MTRF1L RELEASE FACTOR GLUTAMINE METHYLTRANSFERASE"/>
    <property type="match status" value="1"/>
</dbReference>
<evidence type="ECO:0000313" key="7">
    <source>
        <dbReference type="EMBL" id="OGY97542.1"/>
    </source>
</evidence>
<dbReference type="PROSITE" id="PS00092">
    <property type="entry name" value="N6_MTASE"/>
    <property type="match status" value="1"/>
</dbReference>
<dbReference type="STRING" id="1798647.A2855_02620"/>
<dbReference type="GO" id="GO:0102559">
    <property type="term" value="F:peptide chain release factor N(5)-glutamine methyltransferase activity"/>
    <property type="evidence" value="ECO:0007669"/>
    <property type="project" value="UniProtKB-EC"/>
</dbReference>
<organism evidence="7 8">
    <name type="scientific">Candidatus Liptonbacteria bacterium RIFCSPHIGHO2_01_FULL_57_28</name>
    <dbReference type="NCBI Taxonomy" id="1798647"/>
    <lineage>
        <taxon>Bacteria</taxon>
        <taxon>Candidatus Liptoniibacteriota</taxon>
    </lineage>
</organism>
<gene>
    <name evidence="7" type="ORF">A2855_02620</name>
</gene>
<comment type="catalytic activity">
    <reaction evidence="5">
        <text>L-glutaminyl-[peptide chain release factor] + S-adenosyl-L-methionine = N(5)-methyl-L-glutaminyl-[peptide chain release factor] + S-adenosyl-L-homocysteine + H(+)</text>
        <dbReference type="Rhea" id="RHEA:42896"/>
        <dbReference type="Rhea" id="RHEA-COMP:10271"/>
        <dbReference type="Rhea" id="RHEA-COMP:10272"/>
        <dbReference type="ChEBI" id="CHEBI:15378"/>
        <dbReference type="ChEBI" id="CHEBI:30011"/>
        <dbReference type="ChEBI" id="CHEBI:57856"/>
        <dbReference type="ChEBI" id="CHEBI:59789"/>
        <dbReference type="ChEBI" id="CHEBI:61891"/>
        <dbReference type="EC" id="2.1.1.297"/>
    </reaction>
</comment>
<evidence type="ECO:0000256" key="2">
    <source>
        <dbReference type="ARBA" id="ARBA00022603"/>
    </source>
</evidence>
<evidence type="ECO:0000313" key="8">
    <source>
        <dbReference type="Proteomes" id="UP000179059"/>
    </source>
</evidence>
<dbReference type="EC" id="2.1.1.297" evidence="1"/>